<gene>
    <name evidence="4" type="ORF">L9059_00435</name>
</gene>
<keyword evidence="5" id="KW-1185">Reference proteome</keyword>
<feature type="domain" description="ParB-like N-terminal" evidence="3">
    <location>
        <begin position="27"/>
        <end position="118"/>
    </location>
</feature>
<dbReference type="PANTHER" id="PTHR33375">
    <property type="entry name" value="CHROMOSOME-PARTITIONING PROTEIN PARB-RELATED"/>
    <property type="match status" value="1"/>
</dbReference>
<dbReference type="EMBL" id="JAKNRW010000001">
    <property type="protein sequence ID" value="MCK1788680.1"/>
    <property type="molecule type" value="Genomic_DNA"/>
</dbReference>
<accession>A0ABT0ESI3</accession>
<comment type="caution">
    <text evidence="4">The sequence shown here is derived from an EMBL/GenBank/DDBJ whole genome shotgun (WGS) entry which is preliminary data.</text>
</comment>
<feature type="region of interest" description="Disordered" evidence="2">
    <location>
        <begin position="214"/>
        <end position="273"/>
    </location>
</feature>
<dbReference type="InterPro" id="IPR003115">
    <property type="entry name" value="ParB_N"/>
</dbReference>
<evidence type="ECO:0000256" key="2">
    <source>
        <dbReference type="SAM" id="MobiDB-lite"/>
    </source>
</evidence>
<dbReference type="PANTHER" id="PTHR33375:SF1">
    <property type="entry name" value="CHROMOSOME-PARTITIONING PROTEIN PARB-RELATED"/>
    <property type="match status" value="1"/>
</dbReference>
<evidence type="ECO:0000313" key="5">
    <source>
        <dbReference type="Proteomes" id="UP001299876"/>
    </source>
</evidence>
<dbReference type="InterPro" id="IPR004437">
    <property type="entry name" value="ParB/RepB/Spo0J"/>
</dbReference>
<evidence type="ECO:0000259" key="3">
    <source>
        <dbReference type="SMART" id="SM00470"/>
    </source>
</evidence>
<dbReference type="InterPro" id="IPR050336">
    <property type="entry name" value="Chromosome_partition/occlusion"/>
</dbReference>
<sequence length="407" mass="44271">MKQDFARFGQMAALTDMSANAQEGTILHLDPSQVRVEAQVRTVFEGIEELADAMRIEQQNPIIVSPLDKNTNTYLLQKGERRLRAAILIGGGFKIKAIVDSTVRTDAEAVVSQMMENVHRDDFKPIEIAKGLVALRTLMKEEGLKGTGKELAHRMKKKESWISKHLALAELPDELAQLVADKQMLDAELIQSLLRISELSPDLYLELMVQARTEEGVSRQEARAHLKRLRGGSPTPADQDGLGVQPTTKGGHASPGTATPQQPAGGDAKRLPANDSAATVRVIPTEHQVGQGANPPSSEENISHAKSSGATPGLADSKIPASRAENSTSRKVGKYEIIQIDASHAVMQVRINTEKKVITGELRLDQAVRGKPSKGFVTYLDGGKQHEAVFDLELIEIITLTQLAQDD</sequence>
<dbReference type="SMART" id="SM00470">
    <property type="entry name" value="ParB"/>
    <property type="match status" value="1"/>
</dbReference>
<reference evidence="4 5" key="1">
    <citation type="submission" date="2022-02" db="EMBL/GenBank/DDBJ databases">
        <title>Comparative genomics of the first Antarctic Pseudomonas spp. capable of biotransforming 2,4,6-Trinitrotoluene.</title>
        <authorList>
            <person name="Cabrera M.A."/>
            <person name="Marquez S.L."/>
            <person name="Perez-Donoso J.M."/>
        </authorList>
    </citation>
    <scope>NUCLEOTIDE SEQUENCE [LARGE SCALE GENOMIC DNA]</scope>
    <source>
        <strain evidence="4 5">TNT19</strain>
    </source>
</reference>
<comment type="similarity">
    <text evidence="1">Belongs to the ParB family.</text>
</comment>
<dbReference type="InterPro" id="IPR013741">
    <property type="entry name" value="KorB_domain"/>
</dbReference>
<organism evidence="4 5">
    <name type="scientific">Pseudomonas violetae</name>
    <dbReference type="NCBI Taxonomy" id="2915813"/>
    <lineage>
        <taxon>Bacteria</taxon>
        <taxon>Pseudomonadati</taxon>
        <taxon>Pseudomonadota</taxon>
        <taxon>Gammaproteobacteria</taxon>
        <taxon>Pseudomonadales</taxon>
        <taxon>Pseudomonadaceae</taxon>
        <taxon>Pseudomonas</taxon>
    </lineage>
</organism>
<name>A0ABT0ESI3_9PSED</name>
<feature type="compositionally biased region" description="Basic and acidic residues" evidence="2">
    <location>
        <begin position="214"/>
        <end position="224"/>
    </location>
</feature>
<dbReference type="InterPro" id="IPR036086">
    <property type="entry name" value="ParB/Sulfiredoxin_sf"/>
</dbReference>
<dbReference type="RefSeq" id="WP_247285617.1">
    <property type="nucleotide sequence ID" value="NZ_JAKNRW010000001.1"/>
</dbReference>
<dbReference type="Pfam" id="PF08535">
    <property type="entry name" value="KorB"/>
    <property type="match status" value="1"/>
</dbReference>
<evidence type="ECO:0000313" key="4">
    <source>
        <dbReference type="EMBL" id="MCK1788680.1"/>
    </source>
</evidence>
<dbReference type="SUPFAM" id="SSF110849">
    <property type="entry name" value="ParB/Sulfiredoxin"/>
    <property type="match status" value="1"/>
</dbReference>
<feature type="compositionally biased region" description="Polar residues" evidence="2">
    <location>
        <begin position="294"/>
        <end position="310"/>
    </location>
</feature>
<proteinExistence type="inferred from homology"/>
<dbReference type="Proteomes" id="UP001299876">
    <property type="component" value="Unassembled WGS sequence"/>
</dbReference>
<feature type="region of interest" description="Disordered" evidence="2">
    <location>
        <begin position="285"/>
        <end position="330"/>
    </location>
</feature>
<dbReference type="Gene3D" id="3.90.1530.30">
    <property type="match status" value="1"/>
</dbReference>
<dbReference type="Pfam" id="PF02195">
    <property type="entry name" value="ParB_N"/>
    <property type="match status" value="1"/>
</dbReference>
<protein>
    <submittedName>
        <fullName evidence="4">ParB/RepB/Spo0J family partition protein</fullName>
    </submittedName>
</protein>
<evidence type="ECO:0000256" key="1">
    <source>
        <dbReference type="ARBA" id="ARBA00006295"/>
    </source>
</evidence>
<dbReference type="Gene3D" id="1.10.10.2830">
    <property type="match status" value="1"/>
</dbReference>
<dbReference type="NCBIfam" id="TIGR00180">
    <property type="entry name" value="parB_part"/>
    <property type="match status" value="1"/>
</dbReference>
<dbReference type="SUPFAM" id="SSF109709">
    <property type="entry name" value="KorB DNA-binding domain-like"/>
    <property type="match status" value="1"/>
</dbReference>